<dbReference type="EMBL" id="WIGN01000239">
    <property type="protein sequence ID" value="KAF6803408.1"/>
    <property type="molecule type" value="Genomic_DNA"/>
</dbReference>
<evidence type="ECO:0000313" key="2">
    <source>
        <dbReference type="Proteomes" id="UP000652219"/>
    </source>
</evidence>
<accession>A0A8H6IZK5</accession>
<dbReference type="PANTHER" id="PTHR35394:SF5">
    <property type="entry name" value="DUF3176 DOMAIN-CONTAINING PROTEIN"/>
    <property type="match status" value="1"/>
</dbReference>
<keyword evidence="2" id="KW-1185">Reference proteome</keyword>
<sequence>MSSIGRSQNLDAGAFGADITGSPMMQYPVSGQQETFPATGMIPEYDLGALSAIWEGFSDLSSAESEGEADRGDSAFFTIPWKNTSSVTMFGRPNYTKHEIPVLNLSISNYNGLGSGAKGMYQSAKIPARAAYRPDNTVSFGNLTTLIISHAMLHSSQRFRNGEQKWEDSEVTAEECALYFCTNIYKSEVKQSVLEETALGSYTDRNFDTYVRNESAYGDGLSKAFNQHVSHSIYIGRTDWMRTDLQLVIAEKDVFDATGARDSGNLYFNISYNTAGSPVDYFVKEFSRPLVYGDQMVYSNYPPERPPEPFTGVEKQWVVRIRVNWEYLALPIFALLGGCVFCLVSIVETQGLGLPAWRGSSLATLAYGLDAESRDLLRHQDDIAQLDGQARALKVKFVDSEKGPQLVQGQRGVC</sequence>
<dbReference type="AlphaFoldDB" id="A0A8H6IZK5"/>
<dbReference type="PANTHER" id="PTHR35394">
    <property type="entry name" value="DUF3176 DOMAIN-CONTAINING PROTEIN"/>
    <property type="match status" value="1"/>
</dbReference>
<gene>
    <name evidence="1" type="ORF">CSOJ01_10929</name>
</gene>
<organism evidence="1 2">
    <name type="scientific">Colletotrichum sojae</name>
    <dbReference type="NCBI Taxonomy" id="2175907"/>
    <lineage>
        <taxon>Eukaryota</taxon>
        <taxon>Fungi</taxon>
        <taxon>Dikarya</taxon>
        <taxon>Ascomycota</taxon>
        <taxon>Pezizomycotina</taxon>
        <taxon>Sordariomycetes</taxon>
        <taxon>Hypocreomycetidae</taxon>
        <taxon>Glomerellales</taxon>
        <taxon>Glomerellaceae</taxon>
        <taxon>Colletotrichum</taxon>
        <taxon>Colletotrichum orchidearum species complex</taxon>
    </lineage>
</organism>
<dbReference type="Proteomes" id="UP000652219">
    <property type="component" value="Unassembled WGS sequence"/>
</dbReference>
<evidence type="ECO:0000313" key="1">
    <source>
        <dbReference type="EMBL" id="KAF6803408.1"/>
    </source>
</evidence>
<comment type="caution">
    <text evidence="1">The sequence shown here is derived from an EMBL/GenBank/DDBJ whole genome shotgun (WGS) entry which is preliminary data.</text>
</comment>
<name>A0A8H6IZK5_9PEZI</name>
<proteinExistence type="predicted"/>
<reference evidence="1 2" key="1">
    <citation type="journal article" date="2020" name="Phytopathology">
        <title>Genome Sequence Resources of Colletotrichum truncatum, C. plurivorum, C. musicola, and C. sojae: Four Species Pathogenic to Soybean (Glycine max).</title>
        <authorList>
            <person name="Rogerio F."/>
            <person name="Boufleur T.R."/>
            <person name="Ciampi-Guillardi M."/>
            <person name="Sukno S.A."/>
            <person name="Thon M.R."/>
            <person name="Massola Junior N.S."/>
            <person name="Baroncelli R."/>
        </authorList>
    </citation>
    <scope>NUCLEOTIDE SEQUENCE [LARGE SCALE GENOMIC DNA]</scope>
    <source>
        <strain evidence="1 2">LFN0009</strain>
    </source>
</reference>
<protein>
    <submittedName>
        <fullName evidence="1">Uncharacterized protein</fullName>
    </submittedName>
</protein>